<name>A0A7W7BPA6_9MICO</name>
<comment type="subcellular location">
    <subcellularLocation>
        <location evidence="1">Membrane</location>
        <topology evidence="1">Multi-pass membrane protein</topology>
    </subcellularLocation>
</comment>
<keyword evidence="4 5" id="KW-0472">Membrane</keyword>
<dbReference type="GO" id="GO:0016020">
    <property type="term" value="C:membrane"/>
    <property type="evidence" value="ECO:0007669"/>
    <property type="project" value="UniProtKB-SubCell"/>
</dbReference>
<feature type="domain" description="O-antigen ligase-related" evidence="6">
    <location>
        <begin position="228"/>
        <end position="372"/>
    </location>
</feature>
<feature type="transmembrane region" description="Helical" evidence="5">
    <location>
        <begin position="271"/>
        <end position="289"/>
    </location>
</feature>
<evidence type="ECO:0000313" key="8">
    <source>
        <dbReference type="Proteomes" id="UP000573729"/>
    </source>
</evidence>
<keyword evidence="3 5" id="KW-1133">Transmembrane helix</keyword>
<evidence type="ECO:0000256" key="1">
    <source>
        <dbReference type="ARBA" id="ARBA00004141"/>
    </source>
</evidence>
<dbReference type="RefSeq" id="WP_184215883.1">
    <property type="nucleotide sequence ID" value="NZ_JACHMD010000001.1"/>
</dbReference>
<feature type="transmembrane region" description="Helical" evidence="5">
    <location>
        <begin position="359"/>
        <end position="380"/>
    </location>
</feature>
<feature type="transmembrane region" description="Helical" evidence="5">
    <location>
        <begin position="139"/>
        <end position="160"/>
    </location>
</feature>
<dbReference type="EMBL" id="JACHMD010000001">
    <property type="protein sequence ID" value="MBB4666358.1"/>
    <property type="molecule type" value="Genomic_DNA"/>
</dbReference>
<feature type="transmembrane region" description="Helical" evidence="5">
    <location>
        <begin position="25"/>
        <end position="45"/>
    </location>
</feature>
<reference evidence="7 8" key="1">
    <citation type="submission" date="2020-08" db="EMBL/GenBank/DDBJ databases">
        <title>Sequencing the genomes of 1000 actinobacteria strains.</title>
        <authorList>
            <person name="Klenk H.-P."/>
        </authorList>
    </citation>
    <scope>NUCLEOTIDE SEQUENCE [LARGE SCALE GENOMIC DNA]</scope>
    <source>
        <strain evidence="7 8">DSM 24947</strain>
    </source>
</reference>
<dbReference type="PANTHER" id="PTHR37422">
    <property type="entry name" value="TEICHURONIC ACID BIOSYNTHESIS PROTEIN TUAE"/>
    <property type="match status" value="1"/>
</dbReference>
<dbReference type="PANTHER" id="PTHR37422:SF21">
    <property type="entry name" value="EXOQ-LIKE PROTEIN"/>
    <property type="match status" value="1"/>
</dbReference>
<dbReference type="Pfam" id="PF04932">
    <property type="entry name" value="Wzy_C"/>
    <property type="match status" value="1"/>
</dbReference>
<dbReference type="Proteomes" id="UP000573729">
    <property type="component" value="Unassembled WGS sequence"/>
</dbReference>
<dbReference type="AlphaFoldDB" id="A0A7W7BPA6"/>
<gene>
    <name evidence="7" type="ORF">BKA24_001067</name>
</gene>
<evidence type="ECO:0000256" key="2">
    <source>
        <dbReference type="ARBA" id="ARBA00022692"/>
    </source>
</evidence>
<evidence type="ECO:0000313" key="7">
    <source>
        <dbReference type="EMBL" id="MBB4666358.1"/>
    </source>
</evidence>
<feature type="transmembrane region" description="Helical" evidence="5">
    <location>
        <begin position="107"/>
        <end position="127"/>
    </location>
</feature>
<feature type="transmembrane region" description="Helical" evidence="5">
    <location>
        <begin position="82"/>
        <end position="101"/>
    </location>
</feature>
<feature type="transmembrane region" description="Helical" evidence="5">
    <location>
        <begin position="51"/>
        <end position="70"/>
    </location>
</feature>
<feature type="transmembrane region" description="Helical" evidence="5">
    <location>
        <begin position="221"/>
        <end position="237"/>
    </location>
</feature>
<evidence type="ECO:0000259" key="6">
    <source>
        <dbReference type="Pfam" id="PF04932"/>
    </source>
</evidence>
<accession>A0A7W7BPA6</accession>
<evidence type="ECO:0000256" key="3">
    <source>
        <dbReference type="ARBA" id="ARBA00022989"/>
    </source>
</evidence>
<protein>
    <recommendedName>
        <fullName evidence="6">O-antigen ligase-related domain-containing protein</fullName>
    </recommendedName>
</protein>
<proteinExistence type="predicted"/>
<dbReference type="InterPro" id="IPR051533">
    <property type="entry name" value="WaaL-like"/>
</dbReference>
<evidence type="ECO:0000256" key="4">
    <source>
        <dbReference type="ARBA" id="ARBA00023136"/>
    </source>
</evidence>
<organism evidence="7 8">
    <name type="scientific">Microbacterium marinum</name>
    <dbReference type="NCBI Taxonomy" id="421115"/>
    <lineage>
        <taxon>Bacteria</taxon>
        <taxon>Bacillati</taxon>
        <taxon>Actinomycetota</taxon>
        <taxon>Actinomycetes</taxon>
        <taxon>Micrococcales</taxon>
        <taxon>Microbacteriaceae</taxon>
        <taxon>Microbacterium</taxon>
    </lineage>
</organism>
<keyword evidence="2 5" id="KW-0812">Transmembrane</keyword>
<feature type="transmembrane region" description="Helical" evidence="5">
    <location>
        <begin position="197"/>
        <end position="214"/>
    </location>
</feature>
<dbReference type="InterPro" id="IPR007016">
    <property type="entry name" value="O-antigen_ligase-rel_domated"/>
</dbReference>
<feature type="transmembrane region" description="Helical" evidence="5">
    <location>
        <begin position="243"/>
        <end position="259"/>
    </location>
</feature>
<keyword evidence="8" id="KW-1185">Reference proteome</keyword>
<sequence length="466" mass="51305">MAVHTAHPIAAPPAAPVREKTSHQLLRGWCIFVLAMALSGTTPLVAFGETAASVLGISIAVVSAIIWVSVRPRVQWPRLPWYALGYVVWALASLLWTHWIGASIPTLTLLLITTLHALFVGAVLTWRELVRSIASALKWILTLSILFELWVSLVWAGPILPHFERPDGPVDDPIVLWSRDNLFDGGRVQGVFGNSNALAYIALLAIVVFAIRYASRAPRRPVLLLWIALAGYLFFRAGSATATVAGVAVVVVLLTVLLMRTTSRAGERTRYYIAYAAVAVAAVAAVWFGRDQLFRTLGRSSDLTGREAIWIDVWARAQEHPVLGWGFSTPWIPTEPAFDGWIVDHGVTVMQAHNMWLDAMLQLGVVGVVLLVGAYLAFIWRSWFFAVDRPRWDLVADRPYSPVTLLPTLTGAILLVQGIAESTPLLSWGWMFLVMFAFKIKQAPLVGRGPSEQRLLGEQGDLAAER</sequence>
<comment type="caution">
    <text evidence="7">The sequence shown here is derived from an EMBL/GenBank/DDBJ whole genome shotgun (WGS) entry which is preliminary data.</text>
</comment>
<evidence type="ECO:0000256" key="5">
    <source>
        <dbReference type="SAM" id="Phobius"/>
    </source>
</evidence>